<protein>
    <recommendedName>
        <fullName evidence="4">SGNH domain-containing protein</fullName>
    </recommendedName>
</protein>
<dbReference type="SUPFAM" id="SSF52266">
    <property type="entry name" value="SGNH hydrolase"/>
    <property type="match status" value="1"/>
</dbReference>
<dbReference type="EMBL" id="JALJOU010000075">
    <property type="protein sequence ID" value="KAK9825359.1"/>
    <property type="molecule type" value="Genomic_DNA"/>
</dbReference>
<evidence type="ECO:0000313" key="3">
    <source>
        <dbReference type="Proteomes" id="UP001445335"/>
    </source>
</evidence>
<accession>A0AAW1QV66</accession>
<proteinExistence type="predicted"/>
<comment type="caution">
    <text evidence="2">The sequence shown here is derived from an EMBL/GenBank/DDBJ whole genome shotgun (WGS) entry which is preliminary data.</text>
</comment>
<dbReference type="Proteomes" id="UP001445335">
    <property type="component" value="Unassembled WGS sequence"/>
</dbReference>
<name>A0AAW1QV66_9CHLO</name>
<evidence type="ECO:0000313" key="2">
    <source>
        <dbReference type="EMBL" id="KAK9825359.1"/>
    </source>
</evidence>
<sequence>MLALRDHTWTRVVLPVAVFICIIVFLAHRGRFSLHGDKHTREVFVFEYGDNCEALVNSGNWTSKPPLSCPGTPGLATCGHGPRDSWQWSAVALQCGASRQDATALRALLAHRWFVVAGDSIGRFFFAALLRLLSDNPAQQIVFGHRDFEYVLPGSIKATFLWAPYAPNLTAHFKAWDDGLAAPDAFVLSAGLWHMLHISDVQDFAQELVQLKLSATSFLAKAVQAPPVSYCSISEVYPPKLKTEDKREHLTPARVDAYNLAIANNDVLYPSGPFHMLDIHRLTQGCGPDCTHDGLHYSNATYDTAVQVWANTLRSLL</sequence>
<keyword evidence="1" id="KW-1133">Transmembrane helix</keyword>
<keyword evidence="3" id="KW-1185">Reference proteome</keyword>
<reference evidence="2 3" key="1">
    <citation type="journal article" date="2024" name="Nat. Commun.">
        <title>Phylogenomics reveals the evolutionary origins of lichenization in chlorophyte algae.</title>
        <authorList>
            <person name="Puginier C."/>
            <person name="Libourel C."/>
            <person name="Otte J."/>
            <person name="Skaloud P."/>
            <person name="Haon M."/>
            <person name="Grisel S."/>
            <person name="Petersen M."/>
            <person name="Berrin J.G."/>
            <person name="Delaux P.M."/>
            <person name="Dal Grande F."/>
            <person name="Keller J."/>
        </authorList>
    </citation>
    <scope>NUCLEOTIDE SEQUENCE [LARGE SCALE GENOMIC DNA]</scope>
    <source>
        <strain evidence="2 3">SAG 245.80</strain>
    </source>
</reference>
<organism evidence="2 3">
    <name type="scientific">Elliptochloris bilobata</name>
    <dbReference type="NCBI Taxonomy" id="381761"/>
    <lineage>
        <taxon>Eukaryota</taxon>
        <taxon>Viridiplantae</taxon>
        <taxon>Chlorophyta</taxon>
        <taxon>core chlorophytes</taxon>
        <taxon>Trebouxiophyceae</taxon>
        <taxon>Trebouxiophyceae incertae sedis</taxon>
        <taxon>Elliptochloris clade</taxon>
        <taxon>Elliptochloris</taxon>
    </lineage>
</organism>
<keyword evidence="1" id="KW-0472">Membrane</keyword>
<evidence type="ECO:0000256" key="1">
    <source>
        <dbReference type="SAM" id="Phobius"/>
    </source>
</evidence>
<keyword evidence="1" id="KW-0812">Transmembrane</keyword>
<evidence type="ECO:0008006" key="4">
    <source>
        <dbReference type="Google" id="ProtNLM"/>
    </source>
</evidence>
<dbReference type="AlphaFoldDB" id="A0AAW1QV66"/>
<gene>
    <name evidence="2" type="ORF">WJX81_003344</name>
</gene>
<feature type="transmembrane region" description="Helical" evidence="1">
    <location>
        <begin position="12"/>
        <end position="28"/>
    </location>
</feature>